<evidence type="ECO:0000313" key="3">
    <source>
        <dbReference type="Proteomes" id="UP000735302"/>
    </source>
</evidence>
<dbReference type="Pfam" id="PF13843">
    <property type="entry name" value="DDE_Tnp_1_7"/>
    <property type="match status" value="1"/>
</dbReference>
<protein>
    <submittedName>
        <fullName evidence="2">PiggyBac transposable element-derived protein 4</fullName>
    </submittedName>
</protein>
<dbReference type="Proteomes" id="UP000735302">
    <property type="component" value="Unassembled WGS sequence"/>
</dbReference>
<organism evidence="2 3">
    <name type="scientific">Plakobranchus ocellatus</name>
    <dbReference type="NCBI Taxonomy" id="259542"/>
    <lineage>
        <taxon>Eukaryota</taxon>
        <taxon>Metazoa</taxon>
        <taxon>Spiralia</taxon>
        <taxon>Lophotrochozoa</taxon>
        <taxon>Mollusca</taxon>
        <taxon>Gastropoda</taxon>
        <taxon>Heterobranchia</taxon>
        <taxon>Euthyneura</taxon>
        <taxon>Panpulmonata</taxon>
        <taxon>Sacoglossa</taxon>
        <taxon>Placobranchoidea</taxon>
        <taxon>Plakobranchidae</taxon>
        <taxon>Plakobranchus</taxon>
    </lineage>
</organism>
<dbReference type="PANTHER" id="PTHR47272:SF1">
    <property type="entry name" value="PIGGYBAC TRANSPOSABLE ELEMENT-DERIVED PROTEIN 3-LIKE"/>
    <property type="match status" value="1"/>
</dbReference>
<evidence type="ECO:0000259" key="1">
    <source>
        <dbReference type="Pfam" id="PF13843"/>
    </source>
</evidence>
<sequence length="104" mass="11922">MKKKLPEDQSFIIFADNLFSSLKLVEELKKKGFWFVGTVRENSLKGCNLKLKGEKALKKDKRSATDSKLELNLNVVVVRWFDNRKVDLISTCIGVEPVEKVTSY</sequence>
<proteinExistence type="predicted"/>
<dbReference type="PANTHER" id="PTHR47272">
    <property type="entry name" value="DDE_TNP_1_7 DOMAIN-CONTAINING PROTEIN"/>
    <property type="match status" value="1"/>
</dbReference>
<feature type="domain" description="PiggyBac transposable element-derived protein" evidence="1">
    <location>
        <begin position="9"/>
        <end position="98"/>
    </location>
</feature>
<name>A0AAV4AH20_9GAST</name>
<reference evidence="2 3" key="1">
    <citation type="journal article" date="2021" name="Elife">
        <title>Chloroplast acquisition without the gene transfer in kleptoplastic sea slugs, Plakobranchus ocellatus.</title>
        <authorList>
            <person name="Maeda T."/>
            <person name="Takahashi S."/>
            <person name="Yoshida T."/>
            <person name="Shimamura S."/>
            <person name="Takaki Y."/>
            <person name="Nagai Y."/>
            <person name="Toyoda A."/>
            <person name="Suzuki Y."/>
            <person name="Arimoto A."/>
            <person name="Ishii H."/>
            <person name="Satoh N."/>
            <person name="Nishiyama T."/>
            <person name="Hasebe M."/>
            <person name="Maruyama T."/>
            <person name="Minagawa J."/>
            <person name="Obokata J."/>
            <person name="Shigenobu S."/>
        </authorList>
    </citation>
    <scope>NUCLEOTIDE SEQUENCE [LARGE SCALE GENOMIC DNA]</scope>
</reference>
<gene>
    <name evidence="2" type="ORF">PoB_003398500</name>
</gene>
<accession>A0AAV4AH20</accession>
<keyword evidence="3" id="KW-1185">Reference proteome</keyword>
<comment type="caution">
    <text evidence="2">The sequence shown here is derived from an EMBL/GenBank/DDBJ whole genome shotgun (WGS) entry which is preliminary data.</text>
</comment>
<dbReference type="EMBL" id="BLXT01003865">
    <property type="protein sequence ID" value="GFO07480.1"/>
    <property type="molecule type" value="Genomic_DNA"/>
</dbReference>
<dbReference type="AlphaFoldDB" id="A0AAV4AH20"/>
<evidence type="ECO:0000313" key="2">
    <source>
        <dbReference type="EMBL" id="GFO07480.1"/>
    </source>
</evidence>
<dbReference type="InterPro" id="IPR029526">
    <property type="entry name" value="PGBD"/>
</dbReference>